<reference evidence="2" key="1">
    <citation type="journal article" date="2019" name="Int. J. Syst. Evol. Microbiol.">
        <title>The Global Catalogue of Microorganisms (GCM) 10K type strain sequencing project: providing services to taxonomists for standard genome sequencing and annotation.</title>
        <authorList>
            <consortium name="The Broad Institute Genomics Platform"/>
            <consortium name="The Broad Institute Genome Sequencing Center for Infectious Disease"/>
            <person name="Wu L."/>
            <person name="Ma J."/>
        </authorList>
    </citation>
    <scope>NUCLEOTIDE SEQUENCE [LARGE SCALE GENOMIC DNA]</scope>
    <source>
        <strain evidence="2">KCTC 52039</strain>
    </source>
</reference>
<comment type="caution">
    <text evidence="1">The sequence shown here is derived from an EMBL/GenBank/DDBJ whole genome shotgun (WGS) entry which is preliminary data.</text>
</comment>
<gene>
    <name evidence="1" type="ORF">ACFOGH_17180</name>
</gene>
<evidence type="ECO:0000313" key="2">
    <source>
        <dbReference type="Proteomes" id="UP001595547"/>
    </source>
</evidence>
<keyword evidence="2" id="KW-1185">Reference proteome</keyword>
<protein>
    <submittedName>
        <fullName evidence="1">Uncharacterized protein</fullName>
    </submittedName>
</protein>
<accession>A0ABV7J1S7</accession>
<dbReference type="Proteomes" id="UP001595547">
    <property type="component" value="Unassembled WGS sequence"/>
</dbReference>
<dbReference type="EMBL" id="JBHRTO010000002">
    <property type="protein sequence ID" value="MFC3182734.1"/>
    <property type="molecule type" value="Genomic_DNA"/>
</dbReference>
<sequence>MLVSQGQEAAPLPHRLAGLGGKVEMADDLFAGLEAVIEDPAGYGLCVIDCDCFGGLAAGRRAHALLADVAKRVPVILLSKECAAQEFPENRGDAVVLRAPTSGISLRVGFEHALRDRLAMRLI</sequence>
<name>A0ABV7J1S7_9RHOB</name>
<dbReference type="RefSeq" id="WP_380074394.1">
    <property type="nucleotide sequence ID" value="NZ_JBHRTO010000002.1"/>
</dbReference>
<proteinExistence type="predicted"/>
<evidence type="ECO:0000313" key="1">
    <source>
        <dbReference type="EMBL" id="MFC3182734.1"/>
    </source>
</evidence>
<organism evidence="1 2">
    <name type="scientific">Cypionkella sinensis</name>
    <dbReference type="NCBI Taxonomy" id="1756043"/>
    <lineage>
        <taxon>Bacteria</taxon>
        <taxon>Pseudomonadati</taxon>
        <taxon>Pseudomonadota</taxon>
        <taxon>Alphaproteobacteria</taxon>
        <taxon>Rhodobacterales</taxon>
        <taxon>Paracoccaceae</taxon>
        <taxon>Cypionkella</taxon>
    </lineage>
</organism>